<gene>
    <name evidence="2" type="ORF">AYI69_g4906</name>
    <name evidence="1" type="ORF">AYI69_g9140</name>
</gene>
<evidence type="ECO:0000313" key="3">
    <source>
        <dbReference type="Proteomes" id="UP000187429"/>
    </source>
</evidence>
<accession>A0A1R1XEP1</accession>
<evidence type="ECO:0000313" key="2">
    <source>
        <dbReference type="EMBL" id="OMJ23610.1"/>
    </source>
</evidence>
<keyword evidence="3" id="KW-1185">Reference proteome</keyword>
<organism evidence="1 3">
    <name type="scientific">Smittium culicis</name>
    <dbReference type="NCBI Taxonomy" id="133412"/>
    <lineage>
        <taxon>Eukaryota</taxon>
        <taxon>Fungi</taxon>
        <taxon>Fungi incertae sedis</taxon>
        <taxon>Zoopagomycota</taxon>
        <taxon>Kickxellomycotina</taxon>
        <taxon>Harpellomycetes</taxon>
        <taxon>Harpellales</taxon>
        <taxon>Legeriomycetaceae</taxon>
        <taxon>Smittium</taxon>
    </lineage>
</organism>
<evidence type="ECO:0000313" key="1">
    <source>
        <dbReference type="EMBL" id="OMJ13100.1"/>
    </source>
</evidence>
<protein>
    <submittedName>
        <fullName evidence="1">Uncharacterized protein</fullName>
    </submittedName>
</protein>
<dbReference type="EMBL" id="LSSM01001988">
    <property type="protein sequence ID" value="OMJ23610.1"/>
    <property type="molecule type" value="Genomic_DNA"/>
</dbReference>
<proteinExistence type="predicted"/>
<dbReference type="AlphaFoldDB" id="A0A1R1XEP1"/>
<reference evidence="3" key="2">
    <citation type="submission" date="2017-01" db="EMBL/GenBank/DDBJ databases">
        <authorList>
            <person name="Wang Y."/>
            <person name="White M."/>
            <person name="Kvist S."/>
            <person name="Moncalvo J.-M."/>
        </authorList>
    </citation>
    <scope>NUCLEOTIDE SEQUENCE [LARGE SCALE GENOMIC DNA]</scope>
    <source>
        <strain evidence="3">ID-206-W2</strain>
    </source>
</reference>
<dbReference type="Proteomes" id="UP000187429">
    <property type="component" value="Unassembled WGS sequence"/>
</dbReference>
<reference evidence="1" key="1">
    <citation type="submission" date="2017-01" db="EMBL/GenBank/DDBJ databases">
        <authorList>
            <person name="Mah S.A."/>
            <person name="Swanson W.J."/>
            <person name="Moy G.W."/>
            <person name="Vacquier V.D."/>
        </authorList>
    </citation>
    <scope>NUCLEOTIDE SEQUENCE [LARGE SCALE GENOMIC DNA]</scope>
    <source>
        <strain evidence="1">ID-206-W2</strain>
    </source>
</reference>
<name>A0A1R1XEP1_9FUNG</name>
<dbReference type="EMBL" id="LSSM01005230">
    <property type="protein sequence ID" value="OMJ13100.1"/>
    <property type="molecule type" value="Genomic_DNA"/>
</dbReference>
<sequence length="86" mass="9753">MPFPGLYPIFFSKPSMELRDEESDEGIRAKLIFRRKFGDKLTLISELDSGTYNPNRITSQLEDYKVQNSVIHIGIFFPGALALGSK</sequence>
<comment type="caution">
    <text evidence="1">The sequence shown here is derived from an EMBL/GenBank/DDBJ whole genome shotgun (WGS) entry which is preliminary data.</text>
</comment>